<evidence type="ECO:0000256" key="1">
    <source>
        <dbReference type="SAM" id="SignalP"/>
    </source>
</evidence>
<sequence>MIQNRTFALFAAGLGLVAGSIALAGPAQAAERTRCGFDANLTVAGTGSGISAGFLASAAAGWCGFGAGAGLRGGVNDGNTRARSASFLAGGVIDGNT</sequence>
<dbReference type="RefSeq" id="WP_111647537.1">
    <property type="nucleotide sequence ID" value="NZ_JACHWI010000003.1"/>
</dbReference>
<dbReference type="EMBL" id="QLMJ01000002">
    <property type="protein sequence ID" value="RAK42369.1"/>
    <property type="molecule type" value="Genomic_DNA"/>
</dbReference>
<gene>
    <name evidence="2" type="ORF">B0I29_102194</name>
</gene>
<organism evidence="2 3">
    <name type="scientific">Actinoplanes lutulentus</name>
    <dbReference type="NCBI Taxonomy" id="1287878"/>
    <lineage>
        <taxon>Bacteria</taxon>
        <taxon>Bacillati</taxon>
        <taxon>Actinomycetota</taxon>
        <taxon>Actinomycetes</taxon>
        <taxon>Micromonosporales</taxon>
        <taxon>Micromonosporaceae</taxon>
        <taxon>Actinoplanes</taxon>
    </lineage>
</organism>
<dbReference type="AlphaFoldDB" id="A0A327ZI51"/>
<feature type="signal peptide" evidence="1">
    <location>
        <begin position="1"/>
        <end position="29"/>
    </location>
</feature>
<feature type="chain" id="PRO_5016342530" evidence="1">
    <location>
        <begin position="30"/>
        <end position="97"/>
    </location>
</feature>
<evidence type="ECO:0000313" key="2">
    <source>
        <dbReference type="EMBL" id="RAK42369.1"/>
    </source>
</evidence>
<proteinExistence type="predicted"/>
<reference evidence="2 3" key="1">
    <citation type="submission" date="2018-06" db="EMBL/GenBank/DDBJ databases">
        <title>Genomic Encyclopedia of Type Strains, Phase III (KMG-III): the genomes of soil and plant-associated and newly described type strains.</title>
        <authorList>
            <person name="Whitman W."/>
        </authorList>
    </citation>
    <scope>NUCLEOTIDE SEQUENCE [LARGE SCALE GENOMIC DNA]</scope>
    <source>
        <strain evidence="2 3">CGMCC 4.7090</strain>
    </source>
</reference>
<accession>A0A327ZI51</accession>
<name>A0A327ZI51_9ACTN</name>
<keyword evidence="1" id="KW-0732">Signal</keyword>
<evidence type="ECO:0000313" key="3">
    <source>
        <dbReference type="Proteomes" id="UP000249341"/>
    </source>
</evidence>
<comment type="caution">
    <text evidence="2">The sequence shown here is derived from an EMBL/GenBank/DDBJ whole genome shotgun (WGS) entry which is preliminary data.</text>
</comment>
<keyword evidence="3" id="KW-1185">Reference proteome</keyword>
<protein>
    <submittedName>
        <fullName evidence="2">Uncharacterized protein</fullName>
    </submittedName>
</protein>
<dbReference type="Proteomes" id="UP000249341">
    <property type="component" value="Unassembled WGS sequence"/>
</dbReference>